<name>A0A1H9XWV1_9PSEU</name>
<sequence>MLEQALVLNDGKAQQRTGDAEFTVHRELGDDGRGEVDVVKRNTGGSIVGRLTGRVHAADLPRMAAFLADPPEAP</sequence>
<protein>
    <submittedName>
        <fullName evidence="1">Uncharacterized protein</fullName>
    </submittedName>
</protein>
<gene>
    <name evidence="1" type="ORF">SAMN05216195_12187</name>
</gene>
<organism evidence="1 2">
    <name type="scientific">Lentzea flaviverrucosa</name>
    <dbReference type="NCBI Taxonomy" id="200379"/>
    <lineage>
        <taxon>Bacteria</taxon>
        <taxon>Bacillati</taxon>
        <taxon>Actinomycetota</taxon>
        <taxon>Actinomycetes</taxon>
        <taxon>Pseudonocardiales</taxon>
        <taxon>Pseudonocardiaceae</taxon>
        <taxon>Lentzea</taxon>
    </lineage>
</organism>
<dbReference type="EMBL" id="FOFT01000021">
    <property type="protein sequence ID" value="SES50662.1"/>
    <property type="molecule type" value="Genomic_DNA"/>
</dbReference>
<evidence type="ECO:0000313" key="2">
    <source>
        <dbReference type="Proteomes" id="UP000199028"/>
    </source>
</evidence>
<dbReference type="RefSeq" id="WP_090073287.1">
    <property type="nucleotide sequence ID" value="NZ_FOFT01000021.1"/>
</dbReference>
<reference evidence="2" key="1">
    <citation type="submission" date="2016-10" db="EMBL/GenBank/DDBJ databases">
        <authorList>
            <person name="Varghese N."/>
            <person name="Submissions S."/>
        </authorList>
    </citation>
    <scope>NUCLEOTIDE SEQUENCE [LARGE SCALE GENOMIC DNA]</scope>
    <source>
        <strain evidence="2">CGMCC 4.578</strain>
    </source>
</reference>
<dbReference type="AlphaFoldDB" id="A0A1H9XWV1"/>
<evidence type="ECO:0000313" key="1">
    <source>
        <dbReference type="EMBL" id="SES50662.1"/>
    </source>
</evidence>
<dbReference type="Proteomes" id="UP000199028">
    <property type="component" value="Unassembled WGS sequence"/>
</dbReference>
<proteinExistence type="predicted"/>
<keyword evidence="2" id="KW-1185">Reference proteome</keyword>
<accession>A0A1H9XWV1</accession>